<name>A0A0R1SBE7_9LACO</name>
<evidence type="ECO:0000259" key="5">
    <source>
        <dbReference type="PROSITE" id="PS50931"/>
    </source>
</evidence>
<dbReference type="Gene3D" id="3.40.190.290">
    <property type="match status" value="1"/>
</dbReference>
<dbReference type="GO" id="GO:0003677">
    <property type="term" value="F:DNA binding"/>
    <property type="evidence" value="ECO:0007669"/>
    <property type="project" value="UniProtKB-KW"/>
</dbReference>
<dbReference type="Gene3D" id="1.10.10.10">
    <property type="entry name" value="Winged helix-like DNA-binding domain superfamily/Winged helix DNA-binding domain"/>
    <property type="match status" value="1"/>
</dbReference>
<dbReference type="SUPFAM" id="SSF46785">
    <property type="entry name" value="Winged helix' DNA-binding domain"/>
    <property type="match status" value="1"/>
</dbReference>
<keyword evidence="2" id="KW-0805">Transcription regulation</keyword>
<comment type="similarity">
    <text evidence="1">Belongs to the LysR transcriptional regulatory family.</text>
</comment>
<protein>
    <submittedName>
        <fullName evidence="6">Malolactic regulator</fullName>
    </submittedName>
</protein>
<dbReference type="GO" id="GO:0005829">
    <property type="term" value="C:cytosol"/>
    <property type="evidence" value="ECO:0007669"/>
    <property type="project" value="TreeGrafter"/>
</dbReference>
<dbReference type="PANTHER" id="PTHR30419">
    <property type="entry name" value="HTH-TYPE TRANSCRIPTIONAL REGULATOR YBHD"/>
    <property type="match status" value="1"/>
</dbReference>
<keyword evidence="7" id="KW-1185">Reference proteome</keyword>
<dbReference type="PANTHER" id="PTHR30419:SF8">
    <property type="entry name" value="NITROGEN ASSIMILATION TRANSCRIPTIONAL ACTIVATOR-RELATED"/>
    <property type="match status" value="1"/>
</dbReference>
<comment type="caution">
    <text evidence="6">The sequence shown here is derived from an EMBL/GenBank/DDBJ whole genome shotgun (WGS) entry which is preliminary data.</text>
</comment>
<evidence type="ECO:0000256" key="4">
    <source>
        <dbReference type="ARBA" id="ARBA00023163"/>
    </source>
</evidence>
<organism evidence="6 7">
    <name type="scientific">Companilactobacillus versmoldensis DSM 14857 = KCTC 3814</name>
    <dbReference type="NCBI Taxonomy" id="1423815"/>
    <lineage>
        <taxon>Bacteria</taxon>
        <taxon>Bacillati</taxon>
        <taxon>Bacillota</taxon>
        <taxon>Bacilli</taxon>
        <taxon>Lactobacillales</taxon>
        <taxon>Lactobacillaceae</taxon>
        <taxon>Companilactobacillus</taxon>
    </lineage>
</organism>
<dbReference type="STRING" id="1423815.FC27_GL000639"/>
<dbReference type="Pfam" id="PF00126">
    <property type="entry name" value="HTH_1"/>
    <property type="match status" value="1"/>
</dbReference>
<dbReference type="InterPro" id="IPR036390">
    <property type="entry name" value="WH_DNA-bd_sf"/>
</dbReference>
<accession>A0A0R1SBE7</accession>
<keyword evidence="3" id="KW-0238">DNA-binding</keyword>
<evidence type="ECO:0000313" key="7">
    <source>
        <dbReference type="Proteomes" id="UP000051647"/>
    </source>
</evidence>
<dbReference type="PROSITE" id="PS50931">
    <property type="entry name" value="HTH_LYSR"/>
    <property type="match status" value="1"/>
</dbReference>
<dbReference type="SUPFAM" id="SSF53850">
    <property type="entry name" value="Periplasmic binding protein-like II"/>
    <property type="match status" value="1"/>
</dbReference>
<gene>
    <name evidence="6" type="ORF">FC27_GL000639</name>
</gene>
<evidence type="ECO:0000313" key="6">
    <source>
        <dbReference type="EMBL" id="KRL66368.1"/>
    </source>
</evidence>
<dbReference type="Proteomes" id="UP000051647">
    <property type="component" value="Unassembled WGS sequence"/>
</dbReference>
<evidence type="ECO:0000256" key="3">
    <source>
        <dbReference type="ARBA" id="ARBA00023125"/>
    </source>
</evidence>
<reference evidence="6 7" key="1">
    <citation type="journal article" date="2015" name="Genome Announc.">
        <title>Expanding the biotechnology potential of lactobacilli through comparative genomics of 213 strains and associated genera.</title>
        <authorList>
            <person name="Sun Z."/>
            <person name="Harris H.M."/>
            <person name="McCann A."/>
            <person name="Guo C."/>
            <person name="Argimon S."/>
            <person name="Zhang W."/>
            <person name="Yang X."/>
            <person name="Jeffery I.B."/>
            <person name="Cooney J.C."/>
            <person name="Kagawa T.F."/>
            <person name="Liu W."/>
            <person name="Song Y."/>
            <person name="Salvetti E."/>
            <person name="Wrobel A."/>
            <person name="Rasinkangas P."/>
            <person name="Parkhill J."/>
            <person name="Rea M.C."/>
            <person name="O'Sullivan O."/>
            <person name="Ritari J."/>
            <person name="Douillard F.P."/>
            <person name="Paul Ross R."/>
            <person name="Yang R."/>
            <person name="Briner A.E."/>
            <person name="Felis G.E."/>
            <person name="de Vos W.M."/>
            <person name="Barrangou R."/>
            <person name="Klaenhammer T.R."/>
            <person name="Caufield P.W."/>
            <person name="Cui Y."/>
            <person name="Zhang H."/>
            <person name="O'Toole P.W."/>
        </authorList>
    </citation>
    <scope>NUCLEOTIDE SEQUENCE [LARGE SCALE GENOMIC DNA]</scope>
    <source>
        <strain evidence="6 7">DSM 14857</strain>
    </source>
</reference>
<dbReference type="InterPro" id="IPR000847">
    <property type="entry name" value="LysR_HTH_N"/>
</dbReference>
<proteinExistence type="inferred from homology"/>
<dbReference type="eggNOG" id="COG0583">
    <property type="taxonomic scope" value="Bacteria"/>
</dbReference>
<sequence>MEDNMNTRDLDYFKKLVEKKNFTEVAEIFHVSQPTITQAIRRLEKEFDTKLITIDRVHQKNEITRTGKLLFEKSKRIQKDLALAHKEIQAAKCQKIRFGLPPIIGSLYFPQVVGKLAQANILDKLNMIESGSHSLLKQLQDGDIDIAAIGSLLPINNPHLMAKHLGTRPFKLIVSKNHPLAKSSQPVDFRDLSEEKFIGFAGQFIHGQIMQDYIDHTGIKPEIIQRTPDISWYKSLIRANIGIGILVGDEINQYDHNIVSLDIKNPLPENFNVSIFYRNGYVLKDDEQKLLEILEKMDIEHISKDHY</sequence>
<dbReference type="GO" id="GO:0003700">
    <property type="term" value="F:DNA-binding transcription factor activity"/>
    <property type="evidence" value="ECO:0007669"/>
    <property type="project" value="InterPro"/>
</dbReference>
<keyword evidence="4" id="KW-0804">Transcription</keyword>
<dbReference type="InterPro" id="IPR036388">
    <property type="entry name" value="WH-like_DNA-bd_sf"/>
</dbReference>
<evidence type="ECO:0000256" key="2">
    <source>
        <dbReference type="ARBA" id="ARBA00023015"/>
    </source>
</evidence>
<dbReference type="InterPro" id="IPR005119">
    <property type="entry name" value="LysR_subst-bd"/>
</dbReference>
<dbReference type="Pfam" id="PF03466">
    <property type="entry name" value="LysR_substrate"/>
    <property type="match status" value="1"/>
</dbReference>
<feature type="domain" description="HTH lysR-type" evidence="5">
    <location>
        <begin position="5"/>
        <end position="64"/>
    </location>
</feature>
<dbReference type="AlphaFoldDB" id="A0A0R1SBE7"/>
<dbReference type="PATRIC" id="fig|1423815.3.peg.647"/>
<dbReference type="EMBL" id="AZFA01000015">
    <property type="protein sequence ID" value="KRL66368.1"/>
    <property type="molecule type" value="Genomic_DNA"/>
</dbReference>
<evidence type="ECO:0000256" key="1">
    <source>
        <dbReference type="ARBA" id="ARBA00009437"/>
    </source>
</evidence>
<dbReference type="InterPro" id="IPR050950">
    <property type="entry name" value="HTH-type_LysR_regulators"/>
</dbReference>